<dbReference type="Proteomes" id="UP000469292">
    <property type="component" value="Unassembled WGS sequence"/>
</dbReference>
<keyword evidence="2" id="KW-0489">Methyltransferase</keyword>
<dbReference type="PANTHER" id="PTHR42942:SF1">
    <property type="entry name" value="ALKYLTRANSFERASE-LIKE PROTEIN 1"/>
    <property type="match status" value="1"/>
</dbReference>
<dbReference type="NCBIfam" id="TIGR00589">
    <property type="entry name" value="ogt"/>
    <property type="match status" value="1"/>
</dbReference>
<dbReference type="PROSITE" id="PS00374">
    <property type="entry name" value="MGMT"/>
    <property type="match status" value="1"/>
</dbReference>
<comment type="catalytic activity">
    <reaction evidence="6">
        <text>a 6-O-methyl-2'-deoxyguanosine in DNA + L-cysteinyl-[protein] = S-methyl-L-cysteinyl-[protein] + a 2'-deoxyguanosine in DNA</text>
        <dbReference type="Rhea" id="RHEA:24000"/>
        <dbReference type="Rhea" id="RHEA-COMP:10131"/>
        <dbReference type="Rhea" id="RHEA-COMP:10132"/>
        <dbReference type="Rhea" id="RHEA-COMP:11367"/>
        <dbReference type="Rhea" id="RHEA-COMP:11368"/>
        <dbReference type="ChEBI" id="CHEBI:29950"/>
        <dbReference type="ChEBI" id="CHEBI:82612"/>
        <dbReference type="ChEBI" id="CHEBI:85445"/>
        <dbReference type="ChEBI" id="CHEBI:85448"/>
        <dbReference type="EC" id="2.1.1.63"/>
    </reaction>
</comment>
<evidence type="ECO:0000256" key="6">
    <source>
        <dbReference type="ARBA" id="ARBA00049348"/>
    </source>
</evidence>
<gene>
    <name evidence="8" type="ORF">F6S87_02270</name>
</gene>
<evidence type="ECO:0000313" key="8">
    <source>
        <dbReference type="EMBL" id="NEG69465.1"/>
    </source>
</evidence>
<dbReference type="InterPro" id="IPR036217">
    <property type="entry name" value="MethylDNA_cys_MeTrfase_DNAb"/>
</dbReference>
<keyword evidence="4" id="KW-0227">DNA damage</keyword>
<dbReference type="SUPFAM" id="SSF46767">
    <property type="entry name" value="Methylated DNA-protein cysteine methyltransferase, C-terminal domain"/>
    <property type="match status" value="1"/>
</dbReference>
<keyword evidence="3" id="KW-0808">Transferase</keyword>
<protein>
    <submittedName>
        <fullName evidence="8">MGMT family protein</fullName>
    </submittedName>
</protein>
<evidence type="ECO:0000256" key="2">
    <source>
        <dbReference type="ARBA" id="ARBA00022603"/>
    </source>
</evidence>
<evidence type="ECO:0000256" key="3">
    <source>
        <dbReference type="ARBA" id="ARBA00022679"/>
    </source>
</evidence>
<dbReference type="PANTHER" id="PTHR42942">
    <property type="entry name" value="6-O-METHYLGUANINE DNA METHYLTRANSFERASE"/>
    <property type="match status" value="1"/>
</dbReference>
<sequence length="126" mass="13549">MAKKIDTETERDSGSRPFNAVVYDIVRRIPRGCVATYGQVAALAGRPRNARMVGYALHANPAEGEIPCHRVVFRDGSLAPGFAFGGPDVQRARLEAEGVPFIGESSRGNAGAPGLRVDLAACQWRR</sequence>
<dbReference type="InterPro" id="IPR001497">
    <property type="entry name" value="MethylDNA_cys_MeTrfase_AS"/>
</dbReference>
<accession>A0A6I5N031</accession>
<dbReference type="EMBL" id="VYSG01000001">
    <property type="protein sequence ID" value="NEG69465.1"/>
    <property type="molecule type" value="Genomic_DNA"/>
</dbReference>
<dbReference type="RefSeq" id="WP_163227026.1">
    <property type="nucleotide sequence ID" value="NZ_VYSG01000001.1"/>
</dbReference>
<evidence type="ECO:0000313" key="9">
    <source>
        <dbReference type="Proteomes" id="UP000469292"/>
    </source>
</evidence>
<reference evidence="8 9" key="1">
    <citation type="submission" date="2019-09" db="EMBL/GenBank/DDBJ databases">
        <title>Phylogenetic characterization of a novel taxon of the genus Bifidobacterium: Bifidobacterium choloepi sp. nov.</title>
        <authorList>
            <person name="Modesto M."/>
            <person name="Satti M."/>
        </authorList>
    </citation>
    <scope>NUCLEOTIDE SEQUENCE [LARGE SCALE GENOMIC DNA]</scope>
    <source>
        <strain evidence="8 9">BRDM6</strain>
    </source>
</reference>
<evidence type="ECO:0000256" key="5">
    <source>
        <dbReference type="ARBA" id="ARBA00023204"/>
    </source>
</evidence>
<dbReference type="GO" id="GO:0006281">
    <property type="term" value="P:DNA repair"/>
    <property type="evidence" value="ECO:0007669"/>
    <property type="project" value="UniProtKB-KW"/>
</dbReference>
<organism evidence="8 9">
    <name type="scientific">Bifidobacterium choloepi</name>
    <dbReference type="NCBI Taxonomy" id="2614131"/>
    <lineage>
        <taxon>Bacteria</taxon>
        <taxon>Bacillati</taxon>
        <taxon>Actinomycetota</taxon>
        <taxon>Actinomycetes</taxon>
        <taxon>Bifidobacteriales</taxon>
        <taxon>Bifidobacteriaceae</taxon>
        <taxon>Bifidobacterium</taxon>
    </lineage>
</organism>
<dbReference type="CDD" id="cd06445">
    <property type="entry name" value="ATase"/>
    <property type="match status" value="1"/>
</dbReference>
<dbReference type="GO" id="GO:0032259">
    <property type="term" value="P:methylation"/>
    <property type="evidence" value="ECO:0007669"/>
    <property type="project" value="UniProtKB-KW"/>
</dbReference>
<dbReference type="Pfam" id="PF01035">
    <property type="entry name" value="DNA_binding_1"/>
    <property type="match status" value="1"/>
</dbReference>
<evidence type="ECO:0000256" key="4">
    <source>
        <dbReference type="ARBA" id="ARBA00022763"/>
    </source>
</evidence>
<dbReference type="InterPro" id="IPR052520">
    <property type="entry name" value="ATL_DNA_repair"/>
</dbReference>
<evidence type="ECO:0000259" key="7">
    <source>
        <dbReference type="Pfam" id="PF01035"/>
    </source>
</evidence>
<dbReference type="GO" id="GO:0003908">
    <property type="term" value="F:methylated-DNA-[protein]-cysteine S-methyltransferase activity"/>
    <property type="evidence" value="ECO:0007669"/>
    <property type="project" value="UniProtKB-EC"/>
</dbReference>
<name>A0A6I5N031_9BIFI</name>
<keyword evidence="5" id="KW-0234">DNA repair</keyword>
<feature type="domain" description="Methylated-DNA-[protein]-cysteine S-methyltransferase DNA binding" evidence="7">
    <location>
        <begin position="17"/>
        <end position="99"/>
    </location>
</feature>
<dbReference type="Gene3D" id="1.10.10.10">
    <property type="entry name" value="Winged helix-like DNA-binding domain superfamily/Winged helix DNA-binding domain"/>
    <property type="match status" value="1"/>
</dbReference>
<proteinExistence type="predicted"/>
<evidence type="ECO:0000256" key="1">
    <source>
        <dbReference type="ARBA" id="ARBA00001286"/>
    </source>
</evidence>
<dbReference type="InterPro" id="IPR036388">
    <property type="entry name" value="WH-like_DNA-bd_sf"/>
</dbReference>
<dbReference type="AlphaFoldDB" id="A0A6I5N031"/>
<comment type="catalytic activity">
    <reaction evidence="1">
        <text>a 4-O-methyl-thymidine in DNA + L-cysteinyl-[protein] = a thymidine in DNA + S-methyl-L-cysteinyl-[protein]</text>
        <dbReference type="Rhea" id="RHEA:53428"/>
        <dbReference type="Rhea" id="RHEA-COMP:10131"/>
        <dbReference type="Rhea" id="RHEA-COMP:10132"/>
        <dbReference type="Rhea" id="RHEA-COMP:13555"/>
        <dbReference type="Rhea" id="RHEA-COMP:13556"/>
        <dbReference type="ChEBI" id="CHEBI:29950"/>
        <dbReference type="ChEBI" id="CHEBI:82612"/>
        <dbReference type="ChEBI" id="CHEBI:137386"/>
        <dbReference type="ChEBI" id="CHEBI:137387"/>
        <dbReference type="EC" id="2.1.1.63"/>
    </reaction>
</comment>
<comment type="caution">
    <text evidence="8">The sequence shown here is derived from an EMBL/GenBank/DDBJ whole genome shotgun (WGS) entry which is preliminary data.</text>
</comment>
<keyword evidence="9" id="KW-1185">Reference proteome</keyword>
<dbReference type="InterPro" id="IPR014048">
    <property type="entry name" value="MethylDNA_cys_MeTrfase_DNA-bd"/>
</dbReference>